<sequence>MLKKLHGLFFALAFALALAACGSATPTAAPTAAPAPATSAPEATAAPTATSAPEATAASTGAPQTLRLATTTSTADSGLLNAILPDFEKQYNAKVDVVAVGTGQALKLGQNGDADVVLVHARKQEDAFVAAGYGINRRDVMYNDFIIVGPTADPASIKGLPKAADAFKAIAAKQAIFDARGDASGTSTKELGIWASANISPTTQINWYKSLGQGMGET</sequence>
<evidence type="ECO:0000256" key="2">
    <source>
        <dbReference type="SAM" id="SignalP"/>
    </source>
</evidence>
<dbReference type="AlphaFoldDB" id="A0A0P9CQC5"/>
<feature type="non-terminal residue" evidence="4">
    <location>
        <position position="218"/>
    </location>
</feature>
<gene>
    <name evidence="4" type="ORF">SE17_41360</name>
</gene>
<evidence type="ECO:0000313" key="4">
    <source>
        <dbReference type="EMBL" id="KPV47824.1"/>
    </source>
</evidence>
<reference evidence="4 5" key="1">
    <citation type="submission" date="2015-09" db="EMBL/GenBank/DDBJ databases">
        <title>Draft genome sequence of Kouleothrix aurantiaca JCM 19913.</title>
        <authorList>
            <person name="Hemp J."/>
        </authorList>
    </citation>
    <scope>NUCLEOTIDE SEQUENCE [LARGE SCALE GENOMIC DNA]</scope>
    <source>
        <strain evidence="4 5">COM-B</strain>
    </source>
</reference>
<evidence type="ECO:0000259" key="3">
    <source>
        <dbReference type="Pfam" id="PF12849"/>
    </source>
</evidence>
<dbReference type="Proteomes" id="UP000050509">
    <property type="component" value="Unassembled WGS sequence"/>
</dbReference>
<keyword evidence="2" id="KW-0732">Signal</keyword>
<accession>A0A0P9CQC5</accession>
<feature type="signal peptide" evidence="2">
    <location>
        <begin position="1"/>
        <end position="19"/>
    </location>
</feature>
<dbReference type="EMBL" id="LJCR01003201">
    <property type="protein sequence ID" value="KPV47824.1"/>
    <property type="molecule type" value="Genomic_DNA"/>
</dbReference>
<feature type="domain" description="PBP" evidence="3">
    <location>
        <begin position="60"/>
        <end position="205"/>
    </location>
</feature>
<protein>
    <recommendedName>
        <fullName evidence="3">PBP domain-containing protein</fullName>
    </recommendedName>
</protein>
<feature type="region of interest" description="Disordered" evidence="1">
    <location>
        <begin position="28"/>
        <end position="62"/>
    </location>
</feature>
<keyword evidence="5" id="KW-1185">Reference proteome</keyword>
<dbReference type="InterPro" id="IPR024370">
    <property type="entry name" value="PBP_domain"/>
</dbReference>
<comment type="caution">
    <text evidence="4">The sequence shown here is derived from an EMBL/GenBank/DDBJ whole genome shotgun (WGS) entry which is preliminary data.</text>
</comment>
<dbReference type="InterPro" id="IPR052738">
    <property type="entry name" value="ABC-Tungstate_binding"/>
</dbReference>
<dbReference type="Gene3D" id="3.40.190.10">
    <property type="entry name" value="Periplasmic binding protein-like II"/>
    <property type="match status" value="1"/>
</dbReference>
<organism evidence="4 5">
    <name type="scientific">Kouleothrix aurantiaca</name>
    <dbReference type="NCBI Taxonomy" id="186479"/>
    <lineage>
        <taxon>Bacteria</taxon>
        <taxon>Bacillati</taxon>
        <taxon>Chloroflexota</taxon>
        <taxon>Chloroflexia</taxon>
        <taxon>Chloroflexales</taxon>
        <taxon>Roseiflexineae</taxon>
        <taxon>Roseiflexaceae</taxon>
        <taxon>Kouleothrix</taxon>
    </lineage>
</organism>
<dbReference type="PANTHER" id="PTHR37945:SF1">
    <property type="entry name" value="EXTRACELLULAR TUNGSTATE BINDING PROTEIN"/>
    <property type="match status" value="1"/>
</dbReference>
<name>A0A0P9CQC5_9CHLR</name>
<dbReference type="PANTHER" id="PTHR37945">
    <property type="entry name" value="EXTRACELLULAR TUNGSTATE BINDING PROTEIN"/>
    <property type="match status" value="1"/>
</dbReference>
<proteinExistence type="predicted"/>
<dbReference type="Pfam" id="PF12849">
    <property type="entry name" value="PBP_like_2"/>
    <property type="match status" value="1"/>
</dbReference>
<evidence type="ECO:0000313" key="5">
    <source>
        <dbReference type="Proteomes" id="UP000050509"/>
    </source>
</evidence>
<feature type="chain" id="PRO_5006155944" description="PBP domain-containing protein" evidence="2">
    <location>
        <begin position="20"/>
        <end position="218"/>
    </location>
</feature>
<dbReference type="SUPFAM" id="SSF53850">
    <property type="entry name" value="Periplasmic binding protein-like II"/>
    <property type="match status" value="1"/>
</dbReference>
<dbReference type="PROSITE" id="PS51257">
    <property type="entry name" value="PROKAR_LIPOPROTEIN"/>
    <property type="match status" value="1"/>
</dbReference>
<evidence type="ECO:0000256" key="1">
    <source>
        <dbReference type="SAM" id="MobiDB-lite"/>
    </source>
</evidence>